<keyword evidence="9" id="KW-1185">Reference proteome</keyword>
<organism evidence="8 9">
    <name type="scientific">Nadsonia fulvescens var. elongata DSM 6958</name>
    <dbReference type="NCBI Taxonomy" id="857566"/>
    <lineage>
        <taxon>Eukaryota</taxon>
        <taxon>Fungi</taxon>
        <taxon>Dikarya</taxon>
        <taxon>Ascomycota</taxon>
        <taxon>Saccharomycotina</taxon>
        <taxon>Dipodascomycetes</taxon>
        <taxon>Dipodascales</taxon>
        <taxon>Dipodascales incertae sedis</taxon>
        <taxon>Nadsonia</taxon>
    </lineage>
</organism>
<dbReference type="EC" id="3.5.1.4" evidence="3"/>
<evidence type="ECO:0000256" key="1">
    <source>
        <dbReference type="ARBA" id="ARBA00001311"/>
    </source>
</evidence>
<evidence type="ECO:0000256" key="2">
    <source>
        <dbReference type="ARBA" id="ARBA00009199"/>
    </source>
</evidence>
<dbReference type="SUPFAM" id="SSF75304">
    <property type="entry name" value="Amidase signature (AS) enzymes"/>
    <property type="match status" value="1"/>
</dbReference>
<comment type="similarity">
    <text evidence="2">Belongs to the amidase family.</text>
</comment>
<dbReference type="STRING" id="857566.A0A1E3PJH9"/>
<dbReference type="InterPro" id="IPR036928">
    <property type="entry name" value="AS_sf"/>
</dbReference>
<feature type="binding site" evidence="6">
    <location>
        <begin position="207"/>
        <end position="210"/>
    </location>
    <ligand>
        <name>substrate</name>
    </ligand>
</feature>
<dbReference type="Proteomes" id="UP000095009">
    <property type="component" value="Unassembled WGS sequence"/>
</dbReference>
<feature type="binding site" evidence="6">
    <location>
        <position position="186"/>
    </location>
    <ligand>
        <name>substrate</name>
    </ligand>
</feature>
<proteinExistence type="inferred from homology"/>
<accession>A0A1E3PJH9</accession>
<gene>
    <name evidence="8" type="ORF">NADFUDRAFT_46267</name>
</gene>
<protein>
    <recommendedName>
        <fullName evidence="3">amidase</fullName>
        <ecNumber evidence="3">3.5.1.4</ecNumber>
    </recommendedName>
</protein>
<feature type="active site" description="Charge relay system" evidence="5">
    <location>
        <position position="186"/>
    </location>
</feature>
<evidence type="ECO:0000256" key="3">
    <source>
        <dbReference type="ARBA" id="ARBA00012922"/>
    </source>
</evidence>
<dbReference type="AlphaFoldDB" id="A0A1E3PJH9"/>
<dbReference type="GO" id="GO:0004040">
    <property type="term" value="F:amidase activity"/>
    <property type="evidence" value="ECO:0007669"/>
    <property type="project" value="UniProtKB-EC"/>
</dbReference>
<evidence type="ECO:0000256" key="6">
    <source>
        <dbReference type="PIRSR" id="PIRSR001221-2"/>
    </source>
</evidence>
<evidence type="ECO:0000256" key="5">
    <source>
        <dbReference type="PIRSR" id="PIRSR001221-1"/>
    </source>
</evidence>
<dbReference type="PIRSF" id="PIRSF001221">
    <property type="entry name" value="Amidase_fungi"/>
    <property type="match status" value="1"/>
</dbReference>
<reference evidence="8 9" key="1">
    <citation type="journal article" date="2016" name="Proc. Natl. Acad. Sci. U.S.A.">
        <title>Comparative genomics of biotechnologically important yeasts.</title>
        <authorList>
            <person name="Riley R."/>
            <person name="Haridas S."/>
            <person name="Wolfe K.H."/>
            <person name="Lopes M.R."/>
            <person name="Hittinger C.T."/>
            <person name="Goeker M."/>
            <person name="Salamov A.A."/>
            <person name="Wisecaver J.H."/>
            <person name="Long T.M."/>
            <person name="Calvey C.H."/>
            <person name="Aerts A.L."/>
            <person name="Barry K.W."/>
            <person name="Choi C."/>
            <person name="Clum A."/>
            <person name="Coughlan A.Y."/>
            <person name="Deshpande S."/>
            <person name="Douglass A.P."/>
            <person name="Hanson S.J."/>
            <person name="Klenk H.-P."/>
            <person name="LaButti K.M."/>
            <person name="Lapidus A."/>
            <person name="Lindquist E.A."/>
            <person name="Lipzen A.M."/>
            <person name="Meier-Kolthoff J.P."/>
            <person name="Ohm R.A."/>
            <person name="Otillar R.P."/>
            <person name="Pangilinan J.L."/>
            <person name="Peng Y."/>
            <person name="Rokas A."/>
            <person name="Rosa C.A."/>
            <person name="Scheuner C."/>
            <person name="Sibirny A.A."/>
            <person name="Slot J.C."/>
            <person name="Stielow J.B."/>
            <person name="Sun H."/>
            <person name="Kurtzman C.P."/>
            <person name="Blackwell M."/>
            <person name="Grigoriev I.V."/>
            <person name="Jeffries T.W."/>
        </authorList>
    </citation>
    <scope>NUCLEOTIDE SEQUENCE [LARGE SCALE GENOMIC DNA]</scope>
    <source>
        <strain evidence="8 9">DSM 6958</strain>
    </source>
</reference>
<evidence type="ECO:0000259" key="7">
    <source>
        <dbReference type="Pfam" id="PF01425"/>
    </source>
</evidence>
<feature type="binding site" evidence="6">
    <location>
        <position position="160"/>
    </location>
    <ligand>
        <name>substrate</name>
    </ligand>
</feature>
<comment type="catalytic activity">
    <reaction evidence="1">
        <text>a monocarboxylic acid amide + H2O = a monocarboxylate + NH4(+)</text>
        <dbReference type="Rhea" id="RHEA:12020"/>
        <dbReference type="ChEBI" id="CHEBI:15377"/>
        <dbReference type="ChEBI" id="CHEBI:28938"/>
        <dbReference type="ChEBI" id="CHEBI:35757"/>
        <dbReference type="ChEBI" id="CHEBI:83628"/>
        <dbReference type="EC" id="3.5.1.4"/>
    </reaction>
</comment>
<dbReference type="EMBL" id="KV454409">
    <property type="protein sequence ID" value="ODQ65583.1"/>
    <property type="molecule type" value="Genomic_DNA"/>
</dbReference>
<evidence type="ECO:0000256" key="4">
    <source>
        <dbReference type="ARBA" id="ARBA00022801"/>
    </source>
</evidence>
<dbReference type="PANTHER" id="PTHR46072">
    <property type="entry name" value="AMIDASE-RELATED-RELATED"/>
    <property type="match status" value="1"/>
</dbReference>
<feature type="active site" description="Charge relay system" evidence="5">
    <location>
        <position position="111"/>
    </location>
</feature>
<dbReference type="Pfam" id="PF01425">
    <property type="entry name" value="Amidase"/>
    <property type="match status" value="1"/>
</dbReference>
<feature type="domain" description="Amidase" evidence="7">
    <location>
        <begin position="64"/>
        <end position="535"/>
    </location>
</feature>
<sequence>MTFIGQYFQHRNAVQGKQQEREERIKALPEYNEPLTVEEFQVLAKPAYQVIGEIQKGETTPRKVLDAYGKQALNAQRENNCLTEIMIRDAETFADKIDTSLPLAGFPISLKDTCNVEGYDSCIGYAKKCFQPAQQDGNLVRLLRDAGGVPFVKTNVPLTLMAFESYNDVWGYTENPHVKGFSAGGSTGGESSLLAYGGSSLGIGTDVAGSVRVPSHFSGSYAIKCSVGRFPRTGNTTSMPGQEGIPAVYSPMTRTLDDLGFFLKVIVDMEPWKYDYTCHPLPWRSEKQLPEKCRVGVIRDDGVITPTPACARALDLCVKALQAKGHEIVEFNPPAPIRALRIAQQLSGSDGGAVYTRDQLTGENNDGSVAASLKLQHLPRWVKKVYAWYLYYIKGDTVLSYLVRDYNVKTIVERWNLAAEREVYKNDFFNAWQDAKIDFLLTVPHCTPAFPKYNNVIQFWLANYTFLYNLLDYSAGVLPVTKVDKTKDALPKDFKIKSLNYVAQIAYKYYDAAKMDGLPVGVQVVGQRLEEEKVLEAMKLVETSLADNGTVYSLLNA</sequence>
<dbReference type="PANTHER" id="PTHR46072:SF10">
    <property type="entry name" value="ACETAMIDASE"/>
    <property type="match status" value="1"/>
</dbReference>
<feature type="active site" description="Acyl-ester intermediate" evidence="5">
    <location>
        <position position="210"/>
    </location>
</feature>
<evidence type="ECO:0000313" key="9">
    <source>
        <dbReference type="Proteomes" id="UP000095009"/>
    </source>
</evidence>
<dbReference type="InterPro" id="IPR023631">
    <property type="entry name" value="Amidase_dom"/>
</dbReference>
<dbReference type="Gene3D" id="3.90.1300.10">
    <property type="entry name" value="Amidase signature (AS) domain"/>
    <property type="match status" value="1"/>
</dbReference>
<keyword evidence="4" id="KW-0378">Hydrolase</keyword>
<evidence type="ECO:0000313" key="8">
    <source>
        <dbReference type="EMBL" id="ODQ65583.1"/>
    </source>
</evidence>
<dbReference type="OrthoDB" id="6428749at2759"/>
<dbReference type="FunFam" id="3.90.1300.10:FF:000003">
    <property type="entry name" value="Amidase signature enzyme"/>
    <property type="match status" value="1"/>
</dbReference>
<name>A0A1E3PJH9_9ASCO</name>